<feature type="domain" description="Aminoglycoside phosphotransferase" evidence="1">
    <location>
        <begin position="42"/>
        <end position="256"/>
    </location>
</feature>
<protein>
    <submittedName>
        <fullName evidence="2">Phosphotransferase</fullName>
    </submittedName>
</protein>
<evidence type="ECO:0000313" key="3">
    <source>
        <dbReference type="Proteomes" id="UP001215097"/>
    </source>
</evidence>
<evidence type="ECO:0000313" key="2">
    <source>
        <dbReference type="EMBL" id="WDM43784.1"/>
    </source>
</evidence>
<dbReference type="PANTHER" id="PTHR21310:SF42">
    <property type="entry name" value="BIFUNCTIONAL AAC_APH"/>
    <property type="match status" value="1"/>
</dbReference>
<reference evidence="2 3" key="1">
    <citation type="submission" date="2021-06" db="EMBL/GenBank/DDBJ databases">
        <title>Genome-based taxonomic framework of Microbacterium strains isolated from marine environment, the description of four new species and reclassification of four preexisting species.</title>
        <authorList>
            <person name="Lee S.D."/>
            <person name="Kim S.-M."/>
            <person name="Byeon Y.-S."/>
            <person name="Yang H.L."/>
            <person name="Kim I.S."/>
        </authorList>
    </citation>
    <scope>NUCLEOTIDE SEQUENCE [LARGE SCALE GENOMIC DNA]</scope>
    <source>
        <strain evidence="2 3">KACC 14465</strain>
    </source>
</reference>
<proteinExistence type="predicted"/>
<gene>
    <name evidence="2" type="ORF">KV395_11260</name>
</gene>
<sequence>MHEGELPLDDGLAERLIAQRFPELRGRPLRRVPTTGTVNTIIRLGDELVARFPLLGASEAELRAEADAMAELADAGPFPAARPYGVANASDGFASAWSVQTWLDGEVAGHARHAASASLARDLVTLITALRSVPVGGRVFDGAGRGGHLPDHDEWIAECLAQSGHLLDTRRAAELWASLRVLPTTGPDVMSHRDLTPFNLLVIGRDGDDRLAGVLDGGSFGPADPALDLVAAWHLFDAPRRRILRDGVGAGDGEWLGGAAWAFQQAMGLIWYYEESNPPMSALGLSTMRRLLEDEELSALRP</sequence>
<evidence type="ECO:0000259" key="1">
    <source>
        <dbReference type="Pfam" id="PF01636"/>
    </source>
</evidence>
<name>A0ABY7XNV3_MICLT</name>
<dbReference type="Gene3D" id="3.30.200.20">
    <property type="entry name" value="Phosphorylase Kinase, domain 1"/>
    <property type="match status" value="1"/>
</dbReference>
<dbReference type="InterPro" id="IPR011009">
    <property type="entry name" value="Kinase-like_dom_sf"/>
</dbReference>
<keyword evidence="3" id="KW-1185">Reference proteome</keyword>
<dbReference type="SUPFAM" id="SSF56112">
    <property type="entry name" value="Protein kinase-like (PK-like)"/>
    <property type="match status" value="1"/>
</dbReference>
<dbReference type="InterPro" id="IPR051678">
    <property type="entry name" value="AGP_Transferase"/>
</dbReference>
<dbReference type="Proteomes" id="UP001215097">
    <property type="component" value="Chromosome"/>
</dbReference>
<dbReference type="PANTHER" id="PTHR21310">
    <property type="entry name" value="AMINOGLYCOSIDE PHOSPHOTRANSFERASE-RELATED-RELATED"/>
    <property type="match status" value="1"/>
</dbReference>
<organism evidence="2 3">
    <name type="scientific">Microbacterium luteolum</name>
    <name type="common">Aureobacterium luteolum</name>
    <dbReference type="NCBI Taxonomy" id="69367"/>
    <lineage>
        <taxon>Bacteria</taxon>
        <taxon>Bacillati</taxon>
        <taxon>Actinomycetota</taxon>
        <taxon>Actinomycetes</taxon>
        <taxon>Micrococcales</taxon>
        <taxon>Microbacteriaceae</taxon>
        <taxon>Microbacterium</taxon>
    </lineage>
</organism>
<dbReference type="RefSeq" id="WP_282213918.1">
    <property type="nucleotide sequence ID" value="NZ_BAAAUN010000001.1"/>
</dbReference>
<dbReference type="EMBL" id="CP078075">
    <property type="protein sequence ID" value="WDM43784.1"/>
    <property type="molecule type" value="Genomic_DNA"/>
</dbReference>
<dbReference type="InterPro" id="IPR002575">
    <property type="entry name" value="Aminoglycoside_PTrfase"/>
</dbReference>
<dbReference type="Gene3D" id="3.90.1200.10">
    <property type="match status" value="1"/>
</dbReference>
<accession>A0ABY7XNV3</accession>
<dbReference type="Pfam" id="PF01636">
    <property type="entry name" value="APH"/>
    <property type="match status" value="1"/>
</dbReference>